<gene>
    <name evidence="2" type="ORF">KE626_15600</name>
</gene>
<dbReference type="Proteomes" id="UP000676386">
    <property type="component" value="Unassembled WGS sequence"/>
</dbReference>
<feature type="transmembrane region" description="Helical" evidence="1">
    <location>
        <begin position="54"/>
        <end position="75"/>
    </location>
</feature>
<organism evidence="2 3">
    <name type="scientific">Chitinophaga hostae</name>
    <dbReference type="NCBI Taxonomy" id="2831022"/>
    <lineage>
        <taxon>Bacteria</taxon>
        <taxon>Pseudomonadati</taxon>
        <taxon>Bacteroidota</taxon>
        <taxon>Chitinophagia</taxon>
        <taxon>Chitinophagales</taxon>
        <taxon>Chitinophagaceae</taxon>
        <taxon>Chitinophaga</taxon>
    </lineage>
</organism>
<name>A0ABS5J0M5_9BACT</name>
<evidence type="ECO:0000256" key="1">
    <source>
        <dbReference type="SAM" id="Phobius"/>
    </source>
</evidence>
<feature type="transmembrane region" description="Helical" evidence="1">
    <location>
        <begin position="81"/>
        <end position="106"/>
    </location>
</feature>
<protein>
    <submittedName>
        <fullName evidence="2">DUF2975 domain-containing protein</fullName>
    </submittedName>
</protein>
<dbReference type="RefSeq" id="WP_211973837.1">
    <property type="nucleotide sequence ID" value="NZ_CBFHAM010000037.1"/>
</dbReference>
<dbReference type="Pfam" id="PF11188">
    <property type="entry name" value="DUF2975"/>
    <property type="match status" value="1"/>
</dbReference>
<keyword evidence="3" id="KW-1185">Reference proteome</keyword>
<sequence>MNISSIGIMVMAPYIIIGVLCLLIAIDLYKLVLSTRGDEVISRENLARVKRIQYIFLAVLLIKAGMLLIMTTIFVRSVMAILMQLVGIVASSWELFAGMLIIYILAKVFERAVNLKEEQALTI</sequence>
<evidence type="ECO:0000313" key="2">
    <source>
        <dbReference type="EMBL" id="MBS0028745.1"/>
    </source>
</evidence>
<evidence type="ECO:0000313" key="3">
    <source>
        <dbReference type="Proteomes" id="UP000676386"/>
    </source>
</evidence>
<proteinExistence type="predicted"/>
<dbReference type="InterPro" id="IPR021354">
    <property type="entry name" value="DUF2975"/>
</dbReference>
<dbReference type="EMBL" id="JAGTXB010000006">
    <property type="protein sequence ID" value="MBS0028745.1"/>
    <property type="molecule type" value="Genomic_DNA"/>
</dbReference>
<keyword evidence="1" id="KW-0472">Membrane</keyword>
<reference evidence="2 3" key="1">
    <citation type="submission" date="2021-04" db="EMBL/GenBank/DDBJ databases">
        <title>Chitinophaga sp. nov., isolated from the rhizosphere soil.</title>
        <authorList>
            <person name="He S."/>
        </authorList>
    </citation>
    <scope>NUCLEOTIDE SEQUENCE [LARGE SCALE GENOMIC DNA]</scope>
    <source>
        <strain evidence="2 3">2R12</strain>
    </source>
</reference>
<feature type="transmembrane region" description="Helical" evidence="1">
    <location>
        <begin position="6"/>
        <end position="33"/>
    </location>
</feature>
<accession>A0ABS5J0M5</accession>
<keyword evidence="1" id="KW-0812">Transmembrane</keyword>
<keyword evidence="1" id="KW-1133">Transmembrane helix</keyword>
<comment type="caution">
    <text evidence="2">The sequence shown here is derived from an EMBL/GenBank/DDBJ whole genome shotgun (WGS) entry which is preliminary data.</text>
</comment>